<evidence type="ECO:0000313" key="15">
    <source>
        <dbReference type="Proteomes" id="UP000028981"/>
    </source>
</evidence>
<evidence type="ECO:0000256" key="7">
    <source>
        <dbReference type="ARBA" id="ARBA00022519"/>
    </source>
</evidence>
<evidence type="ECO:0000259" key="13">
    <source>
        <dbReference type="PROSITE" id="PS50928"/>
    </source>
</evidence>
<keyword evidence="6 12" id="KW-0500">Molybdenum</keyword>
<evidence type="ECO:0000256" key="11">
    <source>
        <dbReference type="RuleBase" id="RU363032"/>
    </source>
</evidence>
<dbReference type="RefSeq" id="WP_035086883.1">
    <property type="nucleotide sequence ID" value="NZ_JQGC01000030.1"/>
</dbReference>
<keyword evidence="8 11" id="KW-0812">Transmembrane</keyword>
<dbReference type="PANTHER" id="PTHR30183:SF8">
    <property type="entry name" value="MOLYBDENUM TRANSPORT SYSTEM PERMEASE"/>
    <property type="match status" value="1"/>
</dbReference>
<dbReference type="PROSITE" id="PS50928">
    <property type="entry name" value="ABC_TM1"/>
    <property type="match status" value="1"/>
</dbReference>
<evidence type="ECO:0000256" key="3">
    <source>
        <dbReference type="ARBA" id="ARBA00007069"/>
    </source>
</evidence>
<dbReference type="Pfam" id="PF00528">
    <property type="entry name" value="BPD_transp_1"/>
    <property type="match status" value="1"/>
</dbReference>
<comment type="similarity">
    <text evidence="3 12">Belongs to the binding-protein-dependent transport system permease family. CysTW subfamily.</text>
</comment>
<evidence type="ECO:0000256" key="1">
    <source>
        <dbReference type="ARBA" id="ARBA00002949"/>
    </source>
</evidence>
<feature type="transmembrane region" description="Helical" evidence="11">
    <location>
        <begin position="46"/>
        <end position="68"/>
    </location>
</feature>
<dbReference type="InterPro" id="IPR011867">
    <property type="entry name" value="ModB_ABC"/>
</dbReference>
<evidence type="ECO:0000256" key="4">
    <source>
        <dbReference type="ARBA" id="ARBA00022448"/>
    </source>
</evidence>
<evidence type="ECO:0000256" key="9">
    <source>
        <dbReference type="ARBA" id="ARBA00022989"/>
    </source>
</evidence>
<dbReference type="EMBL" id="JQGC01000030">
    <property type="protein sequence ID" value="KFL29140.1"/>
    <property type="molecule type" value="Genomic_DNA"/>
</dbReference>
<dbReference type="GO" id="GO:0015098">
    <property type="term" value="F:molybdate ion transmembrane transporter activity"/>
    <property type="evidence" value="ECO:0007669"/>
    <property type="project" value="UniProtKB-UniRule"/>
</dbReference>
<keyword evidence="9 11" id="KW-1133">Transmembrane helix</keyword>
<feature type="transmembrane region" description="Helical" evidence="11">
    <location>
        <begin position="6"/>
        <end position="34"/>
    </location>
</feature>
<evidence type="ECO:0000256" key="12">
    <source>
        <dbReference type="RuleBase" id="RU365097"/>
    </source>
</evidence>
<dbReference type="CDD" id="cd06261">
    <property type="entry name" value="TM_PBP2"/>
    <property type="match status" value="1"/>
</dbReference>
<protein>
    <recommendedName>
        <fullName evidence="12">Molybdenum transport system permease</fullName>
    </recommendedName>
</protein>
<feature type="domain" description="ABC transmembrane type-1" evidence="13">
    <location>
        <begin position="11"/>
        <end position="217"/>
    </location>
</feature>
<dbReference type="FunFam" id="1.10.3720.10:FF:000054">
    <property type="entry name" value="Molybdenum transport system permease"/>
    <property type="match status" value="1"/>
</dbReference>
<feature type="transmembrane region" description="Helical" evidence="11">
    <location>
        <begin position="140"/>
        <end position="159"/>
    </location>
</feature>
<keyword evidence="10 11" id="KW-0472">Membrane</keyword>
<accession>A0A087LWY7</accession>
<evidence type="ECO:0000256" key="10">
    <source>
        <dbReference type="ARBA" id="ARBA00023136"/>
    </source>
</evidence>
<keyword evidence="4 11" id="KW-0813">Transport</keyword>
<feature type="transmembrane region" description="Helical" evidence="11">
    <location>
        <begin position="88"/>
        <end position="108"/>
    </location>
</feature>
<dbReference type="Proteomes" id="UP000028981">
    <property type="component" value="Unassembled WGS sequence"/>
</dbReference>
<keyword evidence="5" id="KW-1003">Cell membrane</keyword>
<evidence type="ECO:0000256" key="2">
    <source>
        <dbReference type="ARBA" id="ARBA00004429"/>
    </source>
</evidence>
<dbReference type="SUPFAM" id="SSF161098">
    <property type="entry name" value="MetI-like"/>
    <property type="match status" value="1"/>
</dbReference>
<keyword evidence="15" id="KW-1185">Reference proteome</keyword>
<dbReference type="Gene3D" id="1.10.3720.10">
    <property type="entry name" value="MetI-like"/>
    <property type="match status" value="1"/>
</dbReference>
<evidence type="ECO:0000256" key="8">
    <source>
        <dbReference type="ARBA" id="ARBA00022692"/>
    </source>
</evidence>
<comment type="subcellular location">
    <subcellularLocation>
        <location evidence="2 12">Cell inner membrane</location>
        <topology evidence="2 12">Multi-pass membrane protein</topology>
    </subcellularLocation>
    <subcellularLocation>
        <location evidence="11">Cell membrane</location>
        <topology evidence="11">Multi-pass membrane protein</topology>
    </subcellularLocation>
</comment>
<keyword evidence="7 12" id="KW-0997">Cell inner membrane</keyword>
<reference evidence="14 15" key="1">
    <citation type="submission" date="2014-08" db="EMBL/GenBank/DDBJ databases">
        <authorList>
            <person name="Hassan Y.I."/>
            <person name="Lepp D."/>
            <person name="Zhou T."/>
        </authorList>
    </citation>
    <scope>NUCLEOTIDE SEQUENCE [LARGE SCALE GENOMIC DNA]</scope>
    <source>
        <strain evidence="14 15">IFO13584</strain>
    </source>
</reference>
<dbReference type="InterPro" id="IPR000515">
    <property type="entry name" value="MetI-like"/>
</dbReference>
<feature type="transmembrane region" description="Helical" evidence="11">
    <location>
        <begin position="197"/>
        <end position="218"/>
    </location>
</feature>
<organism evidence="14 15">
    <name type="scientific">Devosia riboflavina</name>
    <dbReference type="NCBI Taxonomy" id="46914"/>
    <lineage>
        <taxon>Bacteria</taxon>
        <taxon>Pseudomonadati</taxon>
        <taxon>Pseudomonadota</taxon>
        <taxon>Alphaproteobacteria</taxon>
        <taxon>Hyphomicrobiales</taxon>
        <taxon>Devosiaceae</taxon>
        <taxon>Devosia</taxon>
    </lineage>
</organism>
<dbReference type="GO" id="GO:0005886">
    <property type="term" value="C:plasma membrane"/>
    <property type="evidence" value="ECO:0007669"/>
    <property type="project" value="UniProtKB-SubCell"/>
</dbReference>
<comment type="function">
    <text evidence="1 12">Part of the binding-protein-dependent transport system for molybdenum; probably responsible for the translocation of the substrate across the membrane.</text>
</comment>
<dbReference type="NCBIfam" id="TIGR02141">
    <property type="entry name" value="modB_ABC"/>
    <property type="match status" value="1"/>
</dbReference>
<evidence type="ECO:0000313" key="14">
    <source>
        <dbReference type="EMBL" id="KFL29140.1"/>
    </source>
</evidence>
<sequence>MIGGDPLLSAVLLTLALAASVTMVLLAVGSPLAWWLARSQWRGKEAVGAVVSLPLVLPPTVLGFYLLLALGPNGPGGALAGLWGARTLAFSFGGLVIGAAIASLPFMVQPLRNAFAAIDTEVMEVADTLGASPRQRFLRVALPLAMPGYLVGAIMAFAHTMGEFGVVLMIGGNIPGQTKVLSIAIYDFVERLEWEKAHVVAGSMVVFAFLVIFSTLMIGRRSTAPVG</sequence>
<dbReference type="PANTHER" id="PTHR30183">
    <property type="entry name" value="MOLYBDENUM TRANSPORT SYSTEM PERMEASE PROTEIN MODB"/>
    <property type="match status" value="1"/>
</dbReference>
<name>A0A087LWY7_9HYPH</name>
<dbReference type="InterPro" id="IPR035906">
    <property type="entry name" value="MetI-like_sf"/>
</dbReference>
<comment type="caution">
    <text evidence="14">The sequence shown here is derived from an EMBL/GenBank/DDBJ whole genome shotgun (WGS) entry which is preliminary data.</text>
</comment>
<evidence type="ECO:0000256" key="6">
    <source>
        <dbReference type="ARBA" id="ARBA00022505"/>
    </source>
</evidence>
<dbReference type="AlphaFoldDB" id="A0A087LWY7"/>
<evidence type="ECO:0000256" key="5">
    <source>
        <dbReference type="ARBA" id="ARBA00022475"/>
    </source>
</evidence>
<dbReference type="OrthoDB" id="9774448at2"/>
<proteinExistence type="inferred from homology"/>
<dbReference type="STRING" id="46914.JP75_22420"/>
<gene>
    <name evidence="14" type="ORF">JP75_22420</name>
</gene>